<keyword evidence="2" id="KW-0633">Potassium transport</keyword>
<reference evidence="5" key="1">
    <citation type="submission" date="2020-06" db="EMBL/GenBank/DDBJ databases">
        <authorList>
            <person name="Li T."/>
            <person name="Hu X."/>
            <person name="Zhang T."/>
            <person name="Song X."/>
            <person name="Zhang H."/>
            <person name="Dai N."/>
            <person name="Sheng W."/>
            <person name="Hou X."/>
            <person name="Wei L."/>
        </authorList>
    </citation>
    <scope>NUCLEOTIDE SEQUENCE</scope>
    <source>
        <strain evidence="5">3651</strain>
        <tissue evidence="5">Leaf</tissue>
    </source>
</reference>
<evidence type="ECO:0000256" key="4">
    <source>
        <dbReference type="ARBA" id="ARBA00023065"/>
    </source>
</evidence>
<keyword evidence="3" id="KW-0630">Potassium</keyword>
<evidence type="ECO:0000256" key="3">
    <source>
        <dbReference type="ARBA" id="ARBA00022958"/>
    </source>
</evidence>
<evidence type="ECO:0000313" key="5">
    <source>
        <dbReference type="EMBL" id="KAK4412515.1"/>
    </source>
</evidence>
<dbReference type="InterPro" id="IPR050794">
    <property type="entry name" value="CPA2_transporter"/>
</dbReference>
<evidence type="ECO:0000256" key="1">
    <source>
        <dbReference type="ARBA" id="ARBA00022448"/>
    </source>
</evidence>
<reference evidence="5" key="2">
    <citation type="journal article" date="2024" name="Plant">
        <title>Genomic evolution and insights into agronomic trait innovations of Sesamum species.</title>
        <authorList>
            <person name="Miao H."/>
            <person name="Wang L."/>
            <person name="Qu L."/>
            <person name="Liu H."/>
            <person name="Sun Y."/>
            <person name="Le M."/>
            <person name="Wang Q."/>
            <person name="Wei S."/>
            <person name="Zheng Y."/>
            <person name="Lin W."/>
            <person name="Duan Y."/>
            <person name="Cao H."/>
            <person name="Xiong S."/>
            <person name="Wang X."/>
            <person name="Wei L."/>
            <person name="Li C."/>
            <person name="Ma Q."/>
            <person name="Ju M."/>
            <person name="Zhao R."/>
            <person name="Li G."/>
            <person name="Mu C."/>
            <person name="Tian Q."/>
            <person name="Mei H."/>
            <person name="Zhang T."/>
            <person name="Gao T."/>
            <person name="Zhang H."/>
        </authorList>
    </citation>
    <scope>NUCLEOTIDE SEQUENCE</scope>
    <source>
        <strain evidence="5">3651</strain>
    </source>
</reference>
<name>A0AAE1XID4_9LAMI</name>
<proteinExistence type="predicted"/>
<dbReference type="GO" id="GO:0098662">
    <property type="term" value="P:inorganic cation transmembrane transport"/>
    <property type="evidence" value="ECO:0007669"/>
    <property type="project" value="TreeGrafter"/>
</dbReference>
<dbReference type="GO" id="GO:0006813">
    <property type="term" value="P:potassium ion transport"/>
    <property type="evidence" value="ECO:0007669"/>
    <property type="project" value="UniProtKB-KW"/>
</dbReference>
<sequence length="151" mass="16919">MAASPEISLTVVRFLSNEDEGDDELEKKLDDGLVTWFWVKNEGNDRVVYREVVVKNGEETISAIHGMNNDSCDLWIMGRKHGINHVLLQGLSNWSEETELGVIGDYVASVDFATGCFHFGSATANLKRARAGFRIFMVYKLAVDVKEVDTF</sequence>
<evidence type="ECO:0000313" key="6">
    <source>
        <dbReference type="Proteomes" id="UP001293254"/>
    </source>
</evidence>
<dbReference type="PANTHER" id="PTHR32468:SF109">
    <property type="entry name" value="CATION_H(+) ANTIPORTER 24-RELATED"/>
    <property type="match status" value="1"/>
</dbReference>
<dbReference type="Proteomes" id="UP001293254">
    <property type="component" value="Unassembled WGS sequence"/>
</dbReference>
<keyword evidence="6" id="KW-1185">Reference proteome</keyword>
<dbReference type="GO" id="GO:0006885">
    <property type="term" value="P:regulation of pH"/>
    <property type="evidence" value="ECO:0007669"/>
    <property type="project" value="TreeGrafter"/>
</dbReference>
<protein>
    <submittedName>
        <fullName evidence="5">Cation/H(+) antiporter 24</fullName>
    </submittedName>
</protein>
<comment type="caution">
    <text evidence="5">The sequence shown here is derived from an EMBL/GenBank/DDBJ whole genome shotgun (WGS) entry which is preliminary data.</text>
</comment>
<dbReference type="AlphaFoldDB" id="A0AAE1XID4"/>
<evidence type="ECO:0000256" key="2">
    <source>
        <dbReference type="ARBA" id="ARBA00022538"/>
    </source>
</evidence>
<gene>
    <name evidence="5" type="ORF">Salat_2898600</name>
</gene>
<dbReference type="PANTHER" id="PTHR32468">
    <property type="entry name" value="CATION/H + ANTIPORTER"/>
    <property type="match status" value="1"/>
</dbReference>
<keyword evidence="1" id="KW-0813">Transport</keyword>
<keyword evidence="4" id="KW-0406">Ion transport</keyword>
<organism evidence="5 6">
    <name type="scientific">Sesamum alatum</name>
    <dbReference type="NCBI Taxonomy" id="300844"/>
    <lineage>
        <taxon>Eukaryota</taxon>
        <taxon>Viridiplantae</taxon>
        <taxon>Streptophyta</taxon>
        <taxon>Embryophyta</taxon>
        <taxon>Tracheophyta</taxon>
        <taxon>Spermatophyta</taxon>
        <taxon>Magnoliopsida</taxon>
        <taxon>eudicotyledons</taxon>
        <taxon>Gunneridae</taxon>
        <taxon>Pentapetalae</taxon>
        <taxon>asterids</taxon>
        <taxon>lamiids</taxon>
        <taxon>Lamiales</taxon>
        <taxon>Pedaliaceae</taxon>
        <taxon>Sesamum</taxon>
    </lineage>
</organism>
<dbReference type="GO" id="GO:0012505">
    <property type="term" value="C:endomembrane system"/>
    <property type="evidence" value="ECO:0007669"/>
    <property type="project" value="TreeGrafter"/>
</dbReference>
<accession>A0AAE1XID4</accession>
<dbReference type="EMBL" id="JACGWO010000013">
    <property type="protein sequence ID" value="KAK4412515.1"/>
    <property type="molecule type" value="Genomic_DNA"/>
</dbReference>